<dbReference type="RefSeq" id="WP_045395925.1">
    <property type="nucleotide sequence ID" value="NZ_BBLD01000004.1"/>
</dbReference>
<comment type="caution">
    <text evidence="1">The sequence shown here is derived from an EMBL/GenBank/DDBJ whole genome shotgun (WGS) entry which is preliminary data.</text>
</comment>
<evidence type="ECO:0000313" key="1">
    <source>
        <dbReference type="EMBL" id="GLR05020.1"/>
    </source>
</evidence>
<evidence type="ECO:0000313" key="2">
    <source>
        <dbReference type="Proteomes" id="UP001156669"/>
    </source>
</evidence>
<sequence>MSVWQKIISEVETKVNNQKLHTLGEMKEIVSNKDSGFYWIYTRIPAQKFLDCSAPDNLVHIDFAELAKVNLPFEWTIKQFDDDYWCVYNGKGKALRDRLAAAFTNTQGATGKLALERCFEVDEFRVKFVICDSSDEQYGIRWAYAGIERDLERVWRLNNGWPFLCRT</sequence>
<protein>
    <submittedName>
        <fullName evidence="1">Uncharacterized protein</fullName>
    </submittedName>
</protein>
<name>A0ABQ5Y286_9VIBR</name>
<accession>A0ABQ5Y286</accession>
<dbReference type="Proteomes" id="UP001156669">
    <property type="component" value="Unassembled WGS sequence"/>
</dbReference>
<organism evidence="1 2">
    <name type="scientific">Vibrio hyugaensis</name>
    <dbReference type="NCBI Taxonomy" id="1534743"/>
    <lineage>
        <taxon>Bacteria</taxon>
        <taxon>Pseudomonadati</taxon>
        <taxon>Pseudomonadota</taxon>
        <taxon>Gammaproteobacteria</taxon>
        <taxon>Vibrionales</taxon>
        <taxon>Vibrionaceae</taxon>
        <taxon>Vibrio</taxon>
    </lineage>
</organism>
<reference evidence="2" key="1">
    <citation type="journal article" date="2019" name="Int. J. Syst. Evol. Microbiol.">
        <title>The Global Catalogue of Microorganisms (GCM) 10K type strain sequencing project: providing services to taxonomists for standard genome sequencing and annotation.</title>
        <authorList>
            <consortium name="The Broad Institute Genomics Platform"/>
            <consortium name="The Broad Institute Genome Sequencing Center for Infectious Disease"/>
            <person name="Wu L."/>
            <person name="Ma J."/>
        </authorList>
    </citation>
    <scope>NUCLEOTIDE SEQUENCE [LARGE SCALE GENOMIC DNA]</scope>
    <source>
        <strain evidence="2">NBRC 110633</strain>
    </source>
</reference>
<keyword evidence="2" id="KW-1185">Reference proteome</keyword>
<dbReference type="EMBL" id="BSOE01000049">
    <property type="protein sequence ID" value="GLR05020.1"/>
    <property type="molecule type" value="Genomic_DNA"/>
</dbReference>
<proteinExistence type="predicted"/>
<gene>
    <name evidence="1" type="ORF">GCM10007906_26080</name>
</gene>